<dbReference type="NCBIfam" id="NF037995">
    <property type="entry name" value="TRAP_S1"/>
    <property type="match status" value="1"/>
</dbReference>
<dbReference type="AlphaFoldDB" id="A0A0K2SLN5"/>
<organism evidence="5 6">
    <name type="scientific">Limnochorda pilosa</name>
    <dbReference type="NCBI Taxonomy" id="1555112"/>
    <lineage>
        <taxon>Bacteria</taxon>
        <taxon>Bacillati</taxon>
        <taxon>Bacillota</taxon>
        <taxon>Limnochordia</taxon>
        <taxon>Limnochordales</taxon>
        <taxon>Limnochordaceae</taxon>
        <taxon>Limnochorda</taxon>
    </lineage>
</organism>
<evidence type="ECO:0000256" key="1">
    <source>
        <dbReference type="ARBA" id="ARBA00009023"/>
    </source>
</evidence>
<dbReference type="CDD" id="cd13603">
    <property type="entry name" value="PBP2_TRAP_Siap_TeaA_like"/>
    <property type="match status" value="1"/>
</dbReference>
<gene>
    <name evidence="5" type="ORF">LIP_2081</name>
</gene>
<keyword evidence="3 4" id="KW-0732">Signal</keyword>
<feature type="chain" id="PRO_5005487045" evidence="4">
    <location>
        <begin position="25"/>
        <end position="326"/>
    </location>
</feature>
<accession>A0A0K2SLN5</accession>
<dbReference type="KEGG" id="lpil:LIP_2081"/>
<dbReference type="NCBIfam" id="TIGR00787">
    <property type="entry name" value="dctP"/>
    <property type="match status" value="1"/>
</dbReference>
<evidence type="ECO:0000313" key="6">
    <source>
        <dbReference type="Proteomes" id="UP000065807"/>
    </source>
</evidence>
<dbReference type="GO" id="GO:0055085">
    <property type="term" value="P:transmembrane transport"/>
    <property type="evidence" value="ECO:0007669"/>
    <property type="project" value="InterPro"/>
</dbReference>
<evidence type="ECO:0000256" key="2">
    <source>
        <dbReference type="ARBA" id="ARBA00022448"/>
    </source>
</evidence>
<dbReference type="STRING" id="1555112.LIP_2081"/>
<keyword evidence="6" id="KW-1185">Reference proteome</keyword>
<dbReference type="GO" id="GO:0030288">
    <property type="term" value="C:outer membrane-bounded periplasmic space"/>
    <property type="evidence" value="ECO:0007669"/>
    <property type="project" value="InterPro"/>
</dbReference>
<dbReference type="InterPro" id="IPR004682">
    <property type="entry name" value="TRAP_DctP"/>
</dbReference>
<evidence type="ECO:0000256" key="4">
    <source>
        <dbReference type="SAM" id="SignalP"/>
    </source>
</evidence>
<dbReference type="EMBL" id="AP014924">
    <property type="protein sequence ID" value="BAS27922.1"/>
    <property type="molecule type" value="Genomic_DNA"/>
</dbReference>
<name>A0A0K2SLN5_LIMPI</name>
<sequence>MTRFISVTLLAAMLVVTASGLAQAKTITIRLPHCCAVDSHFDVGATKFAEILEEKTDGQLQVRVFPGGQLGQETEVIQGVQNGIIEMTFIGHDPLAQFAPITTLLSLPYLFRDHEHAFRVLDGPVGDAIEQQLASKNLLVLGWGNNGARVYTNSQRPIERPEDLRGLKIRSPENPVNLAITKAMGGTAVAIPYGEVYTALQQGTIDGQENAVINIYPARLQEVQKYMSMTNHLLSFTVLVVNKRFFDSLSPDLQAAVRSAAAEALEYQRRYVEEVTSDLIQKMEAEGVQVNWPDLEPFRKATRSVHDGYIGKKFSRELYETLLQTP</sequence>
<dbReference type="Proteomes" id="UP000065807">
    <property type="component" value="Chromosome"/>
</dbReference>
<comment type="similarity">
    <text evidence="1">Belongs to the bacterial solute-binding protein 7 family.</text>
</comment>
<dbReference type="Pfam" id="PF03480">
    <property type="entry name" value="DctP"/>
    <property type="match status" value="1"/>
</dbReference>
<evidence type="ECO:0000256" key="3">
    <source>
        <dbReference type="ARBA" id="ARBA00022729"/>
    </source>
</evidence>
<proteinExistence type="inferred from homology"/>
<keyword evidence="2" id="KW-0813">Transport</keyword>
<dbReference type="SUPFAM" id="SSF53850">
    <property type="entry name" value="Periplasmic binding protein-like II"/>
    <property type="match status" value="1"/>
</dbReference>
<evidence type="ECO:0000313" key="5">
    <source>
        <dbReference type="EMBL" id="BAS27922.1"/>
    </source>
</evidence>
<reference evidence="6" key="2">
    <citation type="journal article" date="2016" name="Int. J. Syst. Evol. Microbiol.">
        <title>Complete genome sequence and cell structure of Limnochorda pilosa, a Gram-negative spore-former within the phylum Firmicutes.</title>
        <authorList>
            <person name="Watanabe M."/>
            <person name="Kojima H."/>
            <person name="Fukui M."/>
        </authorList>
    </citation>
    <scope>NUCLEOTIDE SEQUENCE [LARGE SCALE GENOMIC DNA]</scope>
    <source>
        <strain evidence="6">HC45</strain>
    </source>
</reference>
<dbReference type="InterPro" id="IPR038404">
    <property type="entry name" value="TRAP_DctP_sf"/>
</dbReference>
<dbReference type="PIRSF" id="PIRSF006470">
    <property type="entry name" value="DctB"/>
    <property type="match status" value="1"/>
</dbReference>
<protein>
    <submittedName>
        <fullName evidence="5">C4-dicarboxylate ABC transporter substrate-binding protein</fullName>
    </submittedName>
</protein>
<reference evidence="6" key="1">
    <citation type="submission" date="2015-07" db="EMBL/GenBank/DDBJ databases">
        <title>Complete genome sequence and phylogenetic analysis of Limnochorda pilosa.</title>
        <authorList>
            <person name="Watanabe M."/>
            <person name="Kojima H."/>
            <person name="Fukui M."/>
        </authorList>
    </citation>
    <scope>NUCLEOTIDE SEQUENCE [LARGE SCALE GENOMIC DNA]</scope>
    <source>
        <strain evidence="6">HC45</strain>
    </source>
</reference>
<feature type="signal peptide" evidence="4">
    <location>
        <begin position="1"/>
        <end position="24"/>
    </location>
</feature>
<dbReference type="PANTHER" id="PTHR33376:SF7">
    <property type="entry name" value="C4-DICARBOXYLATE-BINDING PROTEIN DCTB"/>
    <property type="match status" value="1"/>
</dbReference>
<dbReference type="InterPro" id="IPR018389">
    <property type="entry name" value="DctP_fam"/>
</dbReference>
<dbReference type="Gene3D" id="3.40.190.170">
    <property type="entry name" value="Bacterial extracellular solute-binding protein, family 7"/>
    <property type="match status" value="1"/>
</dbReference>
<dbReference type="PANTHER" id="PTHR33376">
    <property type="match status" value="1"/>
</dbReference>